<dbReference type="GO" id="GO:0031124">
    <property type="term" value="P:mRNA 3'-end processing"/>
    <property type="evidence" value="ECO:0007669"/>
    <property type="project" value="InterPro"/>
</dbReference>
<dbReference type="SMART" id="SM00582">
    <property type="entry name" value="RPR"/>
    <property type="match status" value="1"/>
</dbReference>
<dbReference type="PROSITE" id="PS51391">
    <property type="entry name" value="CID"/>
    <property type="match status" value="1"/>
</dbReference>
<evidence type="ECO:0000256" key="1">
    <source>
        <dbReference type="SAM" id="Coils"/>
    </source>
</evidence>
<feature type="region of interest" description="Disordered" evidence="2">
    <location>
        <begin position="332"/>
        <end position="351"/>
    </location>
</feature>
<dbReference type="InterPro" id="IPR008942">
    <property type="entry name" value="ENTH_VHS"/>
</dbReference>
<dbReference type="EMBL" id="ML978121">
    <property type="protein sequence ID" value="KAF2104589.1"/>
    <property type="molecule type" value="Genomic_DNA"/>
</dbReference>
<dbReference type="AlphaFoldDB" id="A0A9P4MGK0"/>
<comment type="caution">
    <text evidence="4">The sequence shown here is derived from an EMBL/GenBank/DDBJ whole genome shotgun (WGS) entry which is preliminary data.</text>
</comment>
<evidence type="ECO:0000256" key="2">
    <source>
        <dbReference type="SAM" id="MobiDB-lite"/>
    </source>
</evidence>
<accession>A0A9P4MGK0</accession>
<feature type="coiled-coil region" evidence="1">
    <location>
        <begin position="240"/>
        <end position="274"/>
    </location>
</feature>
<dbReference type="InterPro" id="IPR006569">
    <property type="entry name" value="CID_dom"/>
</dbReference>
<organism evidence="4 5">
    <name type="scientific">Rhizodiscina lignyota</name>
    <dbReference type="NCBI Taxonomy" id="1504668"/>
    <lineage>
        <taxon>Eukaryota</taxon>
        <taxon>Fungi</taxon>
        <taxon>Dikarya</taxon>
        <taxon>Ascomycota</taxon>
        <taxon>Pezizomycotina</taxon>
        <taxon>Dothideomycetes</taxon>
        <taxon>Pleosporomycetidae</taxon>
        <taxon>Aulographales</taxon>
        <taxon>Rhizodiscinaceae</taxon>
        <taxon>Rhizodiscina</taxon>
    </lineage>
</organism>
<dbReference type="PANTHER" id="PTHR12460">
    <property type="entry name" value="CYCLIN-DEPENDENT KINASE INHIBITOR-RELATED PROTEIN"/>
    <property type="match status" value="1"/>
</dbReference>
<feature type="region of interest" description="Disordered" evidence="2">
    <location>
        <begin position="383"/>
        <end position="410"/>
    </location>
</feature>
<protein>
    <submittedName>
        <fullName evidence="4">DUF618-domain-containing protein</fullName>
    </submittedName>
</protein>
<evidence type="ECO:0000313" key="4">
    <source>
        <dbReference type="EMBL" id="KAF2104589.1"/>
    </source>
</evidence>
<feature type="domain" description="CID" evidence="3">
    <location>
        <begin position="1"/>
        <end position="133"/>
    </location>
</feature>
<dbReference type="InterPro" id="IPR047883">
    <property type="entry name" value="Rtt103-like_CID"/>
</dbReference>
<sequence>MAYTDDAVKAKLSSLNETQEGIVTVAQWIMFHRRYADRTAQLWMQRLKDSNASKRLNLIYLANEVIQQSKARKKDEFVRAFSPIIAESTAVAYKGSPAEVQQKLRRVIEVWRSRQIFDTSVQDGIEARADELDKNRTSGRKPALGGSLFSSSTGSAPPEIQPLVTLQTNLTKAEITQTPAITNANSEYEKLINSTNPVPTPPVHAARLSGLLKSLSNAEGAVAESIKTRQALIEGLEGLIKTNQEALAKDEAQKAELTKRKIQIETKKREVEDAIMRGLSSEPQQDLAPEPPRPEVEGLTPPPVESLTPTGTPPPMPAYVSTTGADVIEEQPPTHEETFPPTDAPLPQDPRLFARSASSGAVAAAEAANAAVPVLSYTRSAEAMNGNGNGVHVEDPRRAVKRRKTSGTEEDDFARFLGEEGTDGIDEDVAEMLKQ</sequence>
<feature type="compositionally biased region" description="Low complexity" evidence="2">
    <location>
        <begin position="144"/>
        <end position="155"/>
    </location>
</feature>
<dbReference type="GO" id="GO:0099122">
    <property type="term" value="F:RNA polymerase II C-terminal domain binding"/>
    <property type="evidence" value="ECO:0007669"/>
    <property type="project" value="InterPro"/>
</dbReference>
<dbReference type="Pfam" id="PF04818">
    <property type="entry name" value="CID"/>
    <property type="match status" value="1"/>
</dbReference>
<proteinExistence type="predicted"/>
<keyword evidence="1" id="KW-0175">Coiled coil</keyword>
<keyword evidence="5" id="KW-1185">Reference proteome</keyword>
<dbReference type="Gene3D" id="1.25.40.90">
    <property type="match status" value="1"/>
</dbReference>
<dbReference type="OrthoDB" id="10069473at2759"/>
<evidence type="ECO:0000313" key="5">
    <source>
        <dbReference type="Proteomes" id="UP000799772"/>
    </source>
</evidence>
<dbReference type="Proteomes" id="UP000799772">
    <property type="component" value="Unassembled WGS sequence"/>
</dbReference>
<dbReference type="SUPFAM" id="SSF48464">
    <property type="entry name" value="ENTH/VHS domain"/>
    <property type="match status" value="1"/>
</dbReference>
<reference evidence="4" key="1">
    <citation type="journal article" date="2020" name="Stud. Mycol.">
        <title>101 Dothideomycetes genomes: a test case for predicting lifestyles and emergence of pathogens.</title>
        <authorList>
            <person name="Haridas S."/>
            <person name="Albert R."/>
            <person name="Binder M."/>
            <person name="Bloem J."/>
            <person name="Labutti K."/>
            <person name="Salamov A."/>
            <person name="Andreopoulos B."/>
            <person name="Baker S."/>
            <person name="Barry K."/>
            <person name="Bills G."/>
            <person name="Bluhm B."/>
            <person name="Cannon C."/>
            <person name="Castanera R."/>
            <person name="Culley D."/>
            <person name="Daum C."/>
            <person name="Ezra D."/>
            <person name="Gonzalez J."/>
            <person name="Henrissat B."/>
            <person name="Kuo A."/>
            <person name="Liang C."/>
            <person name="Lipzen A."/>
            <person name="Lutzoni F."/>
            <person name="Magnuson J."/>
            <person name="Mondo S."/>
            <person name="Nolan M."/>
            <person name="Ohm R."/>
            <person name="Pangilinan J."/>
            <person name="Park H.-J."/>
            <person name="Ramirez L."/>
            <person name="Alfaro M."/>
            <person name="Sun H."/>
            <person name="Tritt A."/>
            <person name="Yoshinaga Y."/>
            <person name="Zwiers L.-H."/>
            <person name="Turgeon B."/>
            <person name="Goodwin S."/>
            <person name="Spatafora J."/>
            <person name="Crous P."/>
            <person name="Grigoriev I."/>
        </authorList>
    </citation>
    <scope>NUCLEOTIDE SEQUENCE</scope>
    <source>
        <strain evidence="4">CBS 133067</strain>
    </source>
</reference>
<dbReference type="FunFam" id="1.25.40.90:FF:000030">
    <property type="entry name" value="DUF618 domain protein"/>
    <property type="match status" value="1"/>
</dbReference>
<feature type="region of interest" description="Disordered" evidence="2">
    <location>
        <begin position="277"/>
        <end position="315"/>
    </location>
</feature>
<evidence type="ECO:0000259" key="3">
    <source>
        <dbReference type="PROSITE" id="PS51391"/>
    </source>
</evidence>
<dbReference type="CDD" id="cd17003">
    <property type="entry name" value="CID_Rtt103"/>
    <property type="match status" value="1"/>
</dbReference>
<gene>
    <name evidence="4" type="ORF">NA57DRAFT_70795</name>
</gene>
<name>A0A9P4MGK0_9PEZI</name>
<feature type="region of interest" description="Disordered" evidence="2">
    <location>
        <begin position="130"/>
        <end position="156"/>
    </location>
</feature>
<dbReference type="PANTHER" id="PTHR12460:SF0">
    <property type="entry name" value="CID DOMAIN-CONTAINING PROTEIN-RELATED"/>
    <property type="match status" value="1"/>
</dbReference>